<reference evidence="1 2" key="2">
    <citation type="submission" date="2019-04" db="EMBL/GenBank/DDBJ databases">
        <title>The genome sequence of big-headed turtle.</title>
        <authorList>
            <person name="Gong S."/>
        </authorList>
    </citation>
    <scope>NUCLEOTIDE SEQUENCE [LARGE SCALE GENOMIC DNA]</scope>
    <source>
        <strain evidence="1">DO16091913</strain>
        <tissue evidence="1">Muscle</tissue>
    </source>
</reference>
<comment type="caution">
    <text evidence="1">The sequence shown here is derived from an EMBL/GenBank/DDBJ whole genome shotgun (WGS) entry which is preliminary data.</text>
</comment>
<keyword evidence="2" id="KW-1185">Reference proteome</keyword>
<accession>A0A4D9ELD0</accession>
<organism evidence="1 2">
    <name type="scientific">Platysternon megacephalum</name>
    <name type="common">big-headed turtle</name>
    <dbReference type="NCBI Taxonomy" id="55544"/>
    <lineage>
        <taxon>Eukaryota</taxon>
        <taxon>Metazoa</taxon>
        <taxon>Chordata</taxon>
        <taxon>Craniata</taxon>
        <taxon>Vertebrata</taxon>
        <taxon>Euteleostomi</taxon>
        <taxon>Archelosauria</taxon>
        <taxon>Testudinata</taxon>
        <taxon>Testudines</taxon>
        <taxon>Cryptodira</taxon>
        <taxon>Durocryptodira</taxon>
        <taxon>Testudinoidea</taxon>
        <taxon>Platysternidae</taxon>
        <taxon>Platysternon</taxon>
    </lineage>
</organism>
<evidence type="ECO:0000313" key="1">
    <source>
        <dbReference type="EMBL" id="TFK07922.1"/>
    </source>
</evidence>
<reference evidence="1 2" key="1">
    <citation type="submission" date="2019-04" db="EMBL/GenBank/DDBJ databases">
        <title>Draft genome of the big-headed turtle Platysternon megacephalum.</title>
        <authorList>
            <person name="Gong S."/>
        </authorList>
    </citation>
    <scope>NUCLEOTIDE SEQUENCE [LARGE SCALE GENOMIC DNA]</scope>
    <source>
        <strain evidence="1">DO16091913</strain>
        <tissue evidence="1">Muscle</tissue>
    </source>
</reference>
<protein>
    <submittedName>
        <fullName evidence="1">F-box and leucine-rich protein 22</fullName>
    </submittedName>
</protein>
<proteinExistence type="predicted"/>
<evidence type="ECO:0000313" key="2">
    <source>
        <dbReference type="Proteomes" id="UP000297703"/>
    </source>
</evidence>
<gene>
    <name evidence="1" type="ORF">DR999_PMT09233</name>
</gene>
<dbReference type="Proteomes" id="UP000297703">
    <property type="component" value="Unassembled WGS sequence"/>
</dbReference>
<dbReference type="EMBL" id="QXTE01000076">
    <property type="protein sequence ID" value="TFK07922.1"/>
    <property type="molecule type" value="Genomic_DNA"/>
</dbReference>
<name>A0A4D9ELD0_9SAUR</name>
<sequence length="160" mass="17229">MRCLNFKSGMDTIVHGVKSEALGIIPFLNQKPLSSTQLDARGWIVIQPDAAMLGSQTSLPPWCVCINAPHIAGSSCCTGGGEDCGQYSLRKAGEWNFGSNSFPSTDNTLTSRAEPMWGWGSKLNRFHSCSTVLLSPLPIGAREGVVSLGLFRCKARFSMC</sequence>
<dbReference type="AlphaFoldDB" id="A0A4D9ELD0"/>